<evidence type="ECO:0000313" key="4">
    <source>
        <dbReference type="EMBL" id="PIU36364.1"/>
    </source>
</evidence>
<accession>A0A2M6YS83</accession>
<dbReference type="GO" id="GO:0032259">
    <property type="term" value="P:methylation"/>
    <property type="evidence" value="ECO:0007669"/>
    <property type="project" value="UniProtKB-KW"/>
</dbReference>
<organism evidence="4 5">
    <name type="scientific">Candidatus Roizmanbacteria bacterium CG07_land_8_20_14_0_80_34_15</name>
    <dbReference type="NCBI Taxonomy" id="1974849"/>
    <lineage>
        <taxon>Bacteria</taxon>
        <taxon>Candidatus Roizmaniibacteriota</taxon>
    </lineage>
</organism>
<dbReference type="Pfam" id="PF10017">
    <property type="entry name" value="Methyltransf_33"/>
    <property type="match status" value="1"/>
</dbReference>
<dbReference type="PANTHER" id="PTHR43397">
    <property type="entry name" value="ERGOTHIONEINE BIOSYNTHESIS PROTEIN 1"/>
    <property type="match status" value="1"/>
</dbReference>
<dbReference type="InterPro" id="IPR029063">
    <property type="entry name" value="SAM-dependent_MTases_sf"/>
</dbReference>
<feature type="domain" description="Histidine-specific methyltransferase SAM-dependent" evidence="3">
    <location>
        <begin position="60"/>
        <end position="194"/>
    </location>
</feature>
<protein>
    <recommendedName>
        <fullName evidence="3">Histidine-specific methyltransferase SAM-dependent domain-containing protein</fullName>
    </recommendedName>
</protein>
<evidence type="ECO:0000259" key="3">
    <source>
        <dbReference type="Pfam" id="PF10017"/>
    </source>
</evidence>
<comment type="caution">
    <text evidence="4">The sequence shown here is derived from an EMBL/GenBank/DDBJ whole genome shotgun (WGS) entry which is preliminary data.</text>
</comment>
<dbReference type="CDD" id="cd02440">
    <property type="entry name" value="AdoMet_MTases"/>
    <property type="match status" value="1"/>
</dbReference>
<dbReference type="GO" id="GO:0008168">
    <property type="term" value="F:methyltransferase activity"/>
    <property type="evidence" value="ECO:0007669"/>
    <property type="project" value="UniProtKB-KW"/>
</dbReference>
<keyword evidence="2" id="KW-0808">Transferase</keyword>
<dbReference type="EMBL" id="PEWY01000180">
    <property type="protein sequence ID" value="PIU36364.1"/>
    <property type="molecule type" value="Genomic_DNA"/>
</dbReference>
<dbReference type="InterPro" id="IPR019257">
    <property type="entry name" value="MeTrfase_dom"/>
</dbReference>
<proteinExistence type="predicted"/>
<dbReference type="InterPro" id="IPR051128">
    <property type="entry name" value="EgtD_Methyltrsf_superfamily"/>
</dbReference>
<evidence type="ECO:0000256" key="2">
    <source>
        <dbReference type="ARBA" id="ARBA00022679"/>
    </source>
</evidence>
<dbReference type="Gene3D" id="3.40.50.150">
    <property type="entry name" value="Vaccinia Virus protein VP39"/>
    <property type="match status" value="1"/>
</dbReference>
<evidence type="ECO:0000256" key="1">
    <source>
        <dbReference type="ARBA" id="ARBA00022603"/>
    </source>
</evidence>
<evidence type="ECO:0000313" key="5">
    <source>
        <dbReference type="Proteomes" id="UP000230184"/>
    </source>
</evidence>
<dbReference type="PANTHER" id="PTHR43397:SF1">
    <property type="entry name" value="ERGOTHIONEINE BIOSYNTHESIS PROTEIN 1"/>
    <property type="match status" value="1"/>
</dbReference>
<keyword evidence="1" id="KW-0489">Methyltransferase</keyword>
<gene>
    <name evidence="4" type="ORF">COT02_06315</name>
</gene>
<dbReference type="AlphaFoldDB" id="A0A2M6YS83"/>
<sequence length="308" mass="34982">MKSNFESKNHKKDFFNFLREGAVPLKYAYSGSGTFKHNKLASRGSYHHAVTGKLGQYSYIEKRFKSERVNLIEIGSGNGISSVNLITTLKKSGINIAKYVGIDFSKNLMNICKKRIDEFFPELPLSFYQSDIEIEIKNNIKKVFSKSDKTNLVFMIGNTLGNVENPIKTLSNIESILKVGDYFVIGVSLLKDDQNYDYVKDYLNKVFYDACIEPFKMAGMWNKTDKLEIIFDKDIPAILGLYYPSKDLLIKEGNDKFIIKANSKIRCFMSRRFTIDGLNNLLTQAGLEVVNNKASEDSNVLVTTSVKK</sequence>
<name>A0A2M6YS83_9BACT</name>
<reference evidence="5" key="1">
    <citation type="submission" date="2017-09" db="EMBL/GenBank/DDBJ databases">
        <title>Depth-based differentiation of microbial function through sediment-hosted aquifers and enrichment of novel symbionts in the deep terrestrial subsurface.</title>
        <authorList>
            <person name="Probst A.J."/>
            <person name="Ladd B."/>
            <person name="Jarett J.K."/>
            <person name="Geller-Mcgrath D.E."/>
            <person name="Sieber C.M.K."/>
            <person name="Emerson J.B."/>
            <person name="Anantharaman K."/>
            <person name="Thomas B.C."/>
            <person name="Malmstrom R."/>
            <person name="Stieglmeier M."/>
            <person name="Klingl A."/>
            <person name="Woyke T."/>
            <person name="Ryan C.M."/>
            <person name="Banfield J.F."/>
        </authorList>
    </citation>
    <scope>NUCLEOTIDE SEQUENCE [LARGE SCALE GENOMIC DNA]</scope>
</reference>
<dbReference type="SUPFAM" id="SSF53335">
    <property type="entry name" value="S-adenosyl-L-methionine-dependent methyltransferases"/>
    <property type="match status" value="1"/>
</dbReference>
<dbReference type="Proteomes" id="UP000230184">
    <property type="component" value="Unassembled WGS sequence"/>
</dbReference>